<organism evidence="1 2">
    <name type="scientific">Pedobacter cryophilus</name>
    <dbReference type="NCBI Taxonomy" id="2571271"/>
    <lineage>
        <taxon>Bacteria</taxon>
        <taxon>Pseudomonadati</taxon>
        <taxon>Bacteroidota</taxon>
        <taxon>Sphingobacteriia</taxon>
        <taxon>Sphingobacteriales</taxon>
        <taxon>Sphingobacteriaceae</taxon>
        <taxon>Pedobacter</taxon>
    </lineage>
</organism>
<dbReference type="EMBL" id="SWBP01000001">
    <property type="protein sequence ID" value="TKC00905.1"/>
    <property type="molecule type" value="Genomic_DNA"/>
</dbReference>
<accession>A0A4U1C6G4</accession>
<dbReference type="Pfam" id="PF10884">
    <property type="entry name" value="DUF2683"/>
    <property type="match status" value="1"/>
</dbReference>
<dbReference type="AlphaFoldDB" id="A0A4U1C6G4"/>
<name>A0A4U1C6G4_9SPHI</name>
<reference evidence="1 2" key="1">
    <citation type="submission" date="2019-04" db="EMBL/GenBank/DDBJ databases">
        <title>Pedobacter sp. AR-3-17 sp. nov., isolated from Arctic soil.</title>
        <authorList>
            <person name="Dahal R.H."/>
            <person name="Kim D.-U."/>
        </authorList>
    </citation>
    <scope>NUCLEOTIDE SEQUENCE [LARGE SCALE GENOMIC DNA]</scope>
    <source>
        <strain evidence="1 2">AR-3-17</strain>
    </source>
</reference>
<comment type="caution">
    <text evidence="1">The sequence shown here is derived from an EMBL/GenBank/DDBJ whole genome shotgun (WGS) entry which is preliminary data.</text>
</comment>
<proteinExistence type="predicted"/>
<sequence length="77" mass="8817">MDSYIVHPQNKAQEKAVKAVLEALNVAFEKLNFQAGGEDEICILPPHVVEAVKKSEEQIKNGQFYTYDEVKQRIKNR</sequence>
<gene>
    <name evidence="1" type="ORF">FA046_04300</name>
</gene>
<dbReference type="OrthoDB" id="827255at2"/>
<protein>
    <submittedName>
        <fullName evidence="1">Uncharacterized protein</fullName>
    </submittedName>
</protein>
<evidence type="ECO:0000313" key="1">
    <source>
        <dbReference type="EMBL" id="TKC00905.1"/>
    </source>
</evidence>
<evidence type="ECO:0000313" key="2">
    <source>
        <dbReference type="Proteomes" id="UP000308181"/>
    </source>
</evidence>
<dbReference type="InterPro" id="IPR020271">
    <property type="entry name" value="Uncharacterised_MJ1172"/>
</dbReference>
<dbReference type="RefSeq" id="WP_136825110.1">
    <property type="nucleotide sequence ID" value="NZ_SWBP01000001.1"/>
</dbReference>
<dbReference type="Proteomes" id="UP000308181">
    <property type="component" value="Unassembled WGS sequence"/>
</dbReference>
<keyword evidence="2" id="KW-1185">Reference proteome</keyword>